<evidence type="ECO:0000256" key="2">
    <source>
        <dbReference type="ARBA" id="ARBA00022737"/>
    </source>
</evidence>
<evidence type="ECO:0000313" key="5">
    <source>
        <dbReference type="EMBL" id="CAL4131464.1"/>
    </source>
</evidence>
<dbReference type="GO" id="GO:0098609">
    <property type="term" value="P:cell-cell adhesion"/>
    <property type="evidence" value="ECO:0007669"/>
    <property type="project" value="TreeGrafter"/>
</dbReference>
<dbReference type="SUPFAM" id="SSF69318">
    <property type="entry name" value="Integrin alpha N-terminal domain"/>
    <property type="match status" value="1"/>
</dbReference>
<name>A0AAV2RPQ8_MEGNR</name>
<dbReference type="GO" id="GO:0009897">
    <property type="term" value="C:external side of plasma membrane"/>
    <property type="evidence" value="ECO:0007669"/>
    <property type="project" value="TreeGrafter"/>
</dbReference>
<dbReference type="PANTHER" id="PTHR23220:SF122">
    <property type="entry name" value="INTEGRIN ALPHA-PS1"/>
    <property type="match status" value="1"/>
</dbReference>
<comment type="caution">
    <text evidence="5">The sequence shown here is derived from an EMBL/GenBank/DDBJ whole genome shotgun (WGS) entry which is preliminary data.</text>
</comment>
<evidence type="ECO:0000256" key="4">
    <source>
        <dbReference type="PROSITE-ProRule" id="PRU00803"/>
    </source>
</evidence>
<dbReference type="GO" id="GO:0008305">
    <property type="term" value="C:integrin complex"/>
    <property type="evidence" value="ECO:0007669"/>
    <property type="project" value="TreeGrafter"/>
</dbReference>
<evidence type="ECO:0000313" key="6">
    <source>
        <dbReference type="Proteomes" id="UP001497623"/>
    </source>
</evidence>
<keyword evidence="2" id="KW-0677">Repeat</keyword>
<dbReference type="InterPro" id="IPR013519">
    <property type="entry name" value="Int_alpha_beta-p"/>
</dbReference>
<dbReference type="GO" id="GO:0007160">
    <property type="term" value="P:cell-matrix adhesion"/>
    <property type="evidence" value="ECO:0007669"/>
    <property type="project" value="TreeGrafter"/>
</dbReference>
<gene>
    <name evidence="5" type="ORF">MNOR_LOCUS26763</name>
</gene>
<proteinExistence type="predicted"/>
<dbReference type="PROSITE" id="PS51470">
    <property type="entry name" value="FG_GAP"/>
    <property type="match status" value="1"/>
</dbReference>
<evidence type="ECO:0000256" key="1">
    <source>
        <dbReference type="ARBA" id="ARBA00022729"/>
    </source>
</evidence>
<protein>
    <submittedName>
        <fullName evidence="5">Uncharacterized protein</fullName>
    </submittedName>
</protein>
<dbReference type="Pfam" id="PF01839">
    <property type="entry name" value="FG-GAP"/>
    <property type="match status" value="1"/>
</dbReference>
<accession>A0AAV2RPQ8</accession>
<organism evidence="5 6">
    <name type="scientific">Meganyctiphanes norvegica</name>
    <name type="common">Northern krill</name>
    <name type="synonym">Thysanopoda norvegica</name>
    <dbReference type="NCBI Taxonomy" id="48144"/>
    <lineage>
        <taxon>Eukaryota</taxon>
        <taxon>Metazoa</taxon>
        <taxon>Ecdysozoa</taxon>
        <taxon>Arthropoda</taxon>
        <taxon>Crustacea</taxon>
        <taxon>Multicrustacea</taxon>
        <taxon>Malacostraca</taxon>
        <taxon>Eumalacostraca</taxon>
        <taxon>Eucarida</taxon>
        <taxon>Euphausiacea</taxon>
        <taxon>Euphausiidae</taxon>
        <taxon>Meganyctiphanes</taxon>
    </lineage>
</organism>
<feature type="non-terminal residue" evidence="5">
    <location>
        <position position="1"/>
    </location>
</feature>
<dbReference type="GO" id="GO:0033627">
    <property type="term" value="P:cell adhesion mediated by integrin"/>
    <property type="evidence" value="ECO:0007669"/>
    <property type="project" value="TreeGrafter"/>
</dbReference>
<dbReference type="InterPro" id="IPR028994">
    <property type="entry name" value="Integrin_alpha_N"/>
</dbReference>
<feature type="repeat" description="FG-GAP" evidence="4">
    <location>
        <begin position="36"/>
        <end position="99"/>
    </location>
</feature>
<dbReference type="PANTHER" id="PTHR23220">
    <property type="entry name" value="INTEGRIN ALPHA"/>
    <property type="match status" value="1"/>
</dbReference>
<dbReference type="AlphaFoldDB" id="A0AAV2RPQ8"/>
<dbReference type="InterPro" id="IPR013517">
    <property type="entry name" value="FG-GAP"/>
</dbReference>
<dbReference type="GO" id="GO:0005178">
    <property type="term" value="F:integrin binding"/>
    <property type="evidence" value="ECO:0007669"/>
    <property type="project" value="TreeGrafter"/>
</dbReference>
<reference evidence="5 6" key="1">
    <citation type="submission" date="2024-05" db="EMBL/GenBank/DDBJ databases">
        <authorList>
            <person name="Wallberg A."/>
        </authorList>
    </citation>
    <scope>NUCLEOTIDE SEQUENCE [LARGE SCALE GENOMIC DNA]</scope>
</reference>
<dbReference type="GO" id="GO:0007229">
    <property type="term" value="P:integrin-mediated signaling pathway"/>
    <property type="evidence" value="ECO:0007669"/>
    <property type="project" value="TreeGrafter"/>
</dbReference>
<dbReference type="Proteomes" id="UP001497623">
    <property type="component" value="Unassembled WGS sequence"/>
</dbReference>
<dbReference type="EMBL" id="CAXKWB010027174">
    <property type="protein sequence ID" value="CAL4131464.1"/>
    <property type="molecule type" value="Genomic_DNA"/>
</dbReference>
<keyword evidence="6" id="KW-1185">Reference proteome</keyword>
<sequence>DIAVGAPRHSGGGAVMIFFGSERGFETNRNPNQVIIADEIPWNLPMNPKGFGYSLSGGQDMDENGYPDLLVGAPEADVALLLYSRSIMKLSSKFKFEPEDLNLMNYKCHDD</sequence>
<evidence type="ECO:0000256" key="3">
    <source>
        <dbReference type="ARBA" id="ARBA00023180"/>
    </source>
</evidence>
<keyword evidence="3" id="KW-0325">Glycoprotein</keyword>
<dbReference type="Gene3D" id="2.130.10.130">
    <property type="entry name" value="Integrin alpha, N-terminal"/>
    <property type="match status" value="1"/>
</dbReference>
<keyword evidence="1" id="KW-0732">Signal</keyword>
<feature type="non-terminal residue" evidence="5">
    <location>
        <position position="111"/>
    </location>
</feature>